<keyword evidence="3" id="KW-1185">Reference proteome</keyword>
<dbReference type="EMBL" id="JARKIE010000200">
    <property type="protein sequence ID" value="KAJ7667421.1"/>
    <property type="molecule type" value="Genomic_DNA"/>
</dbReference>
<organism evidence="2 3">
    <name type="scientific">Mycena rosella</name>
    <name type="common">Pink bonnet</name>
    <name type="synonym">Agaricus rosellus</name>
    <dbReference type="NCBI Taxonomy" id="1033263"/>
    <lineage>
        <taxon>Eukaryota</taxon>
        <taxon>Fungi</taxon>
        <taxon>Dikarya</taxon>
        <taxon>Basidiomycota</taxon>
        <taxon>Agaricomycotina</taxon>
        <taxon>Agaricomycetes</taxon>
        <taxon>Agaricomycetidae</taxon>
        <taxon>Agaricales</taxon>
        <taxon>Marasmiineae</taxon>
        <taxon>Mycenaceae</taxon>
        <taxon>Mycena</taxon>
    </lineage>
</organism>
<protein>
    <submittedName>
        <fullName evidence="2">Uncharacterized protein</fullName>
    </submittedName>
</protein>
<feature type="compositionally biased region" description="Basic and acidic residues" evidence="1">
    <location>
        <begin position="10"/>
        <end position="23"/>
    </location>
</feature>
<feature type="compositionally biased region" description="Basic residues" evidence="1">
    <location>
        <begin position="185"/>
        <end position="194"/>
    </location>
</feature>
<proteinExistence type="predicted"/>
<gene>
    <name evidence="2" type="ORF">B0H17DRAFT_1184173</name>
</gene>
<sequence length="237" mass="25804">MPETTSLRGRNGEERRVDSAERDEETKVLGKDFCLFMCADHLIQTVFKACAADNCLKPPPFTPCSFPSSSPAVPQNSPTFIAVGIHPFHSPLTDHSYRTHFQQFVSDTVTTERPDPSPVCDMAAPSVTSRERRPAGTAASQVSSSLDSWLIPLGARGGVRHLWHLLACADGLSGNLSSLLERRVTASRRPRRQGGARFNSDPRPPQISMEVPGGVWGFHDGNMVRICGEASILPIGK</sequence>
<evidence type="ECO:0000313" key="2">
    <source>
        <dbReference type="EMBL" id="KAJ7667421.1"/>
    </source>
</evidence>
<reference evidence="2" key="1">
    <citation type="submission" date="2023-03" db="EMBL/GenBank/DDBJ databases">
        <title>Massive genome expansion in bonnet fungi (Mycena s.s.) driven by repeated elements and novel gene families across ecological guilds.</title>
        <authorList>
            <consortium name="Lawrence Berkeley National Laboratory"/>
            <person name="Harder C.B."/>
            <person name="Miyauchi S."/>
            <person name="Viragh M."/>
            <person name="Kuo A."/>
            <person name="Thoen E."/>
            <person name="Andreopoulos B."/>
            <person name="Lu D."/>
            <person name="Skrede I."/>
            <person name="Drula E."/>
            <person name="Henrissat B."/>
            <person name="Morin E."/>
            <person name="Kohler A."/>
            <person name="Barry K."/>
            <person name="LaButti K."/>
            <person name="Morin E."/>
            <person name="Salamov A."/>
            <person name="Lipzen A."/>
            <person name="Mereny Z."/>
            <person name="Hegedus B."/>
            <person name="Baldrian P."/>
            <person name="Stursova M."/>
            <person name="Weitz H."/>
            <person name="Taylor A."/>
            <person name="Grigoriev I.V."/>
            <person name="Nagy L.G."/>
            <person name="Martin F."/>
            <person name="Kauserud H."/>
        </authorList>
    </citation>
    <scope>NUCLEOTIDE SEQUENCE</scope>
    <source>
        <strain evidence="2">CBHHK067</strain>
    </source>
</reference>
<dbReference type="Proteomes" id="UP001221757">
    <property type="component" value="Unassembled WGS sequence"/>
</dbReference>
<evidence type="ECO:0000313" key="3">
    <source>
        <dbReference type="Proteomes" id="UP001221757"/>
    </source>
</evidence>
<feature type="region of interest" description="Disordered" evidence="1">
    <location>
        <begin position="1"/>
        <end position="23"/>
    </location>
</feature>
<comment type="caution">
    <text evidence="2">The sequence shown here is derived from an EMBL/GenBank/DDBJ whole genome shotgun (WGS) entry which is preliminary data.</text>
</comment>
<feature type="region of interest" description="Disordered" evidence="1">
    <location>
        <begin position="108"/>
        <end position="139"/>
    </location>
</feature>
<name>A0AAD7CY22_MYCRO</name>
<evidence type="ECO:0000256" key="1">
    <source>
        <dbReference type="SAM" id="MobiDB-lite"/>
    </source>
</evidence>
<feature type="region of interest" description="Disordered" evidence="1">
    <location>
        <begin position="184"/>
        <end position="209"/>
    </location>
</feature>
<accession>A0AAD7CY22</accession>
<dbReference type="AlphaFoldDB" id="A0AAD7CY22"/>